<dbReference type="RefSeq" id="XP_013918173.1">
    <property type="nucleotide sequence ID" value="XM_014062698.1"/>
</dbReference>
<evidence type="ECO:0000256" key="1">
    <source>
        <dbReference type="ARBA" id="ARBA00001913"/>
    </source>
</evidence>
<evidence type="ECO:0000256" key="9">
    <source>
        <dbReference type="ARBA" id="ARBA00023180"/>
    </source>
</evidence>
<keyword evidence="8" id="KW-1015">Disulfide bond</keyword>
<dbReference type="FunFam" id="2.60.120.200:FF:000171">
    <property type="entry name" value="Adhesion G-protein coupled receptor D2"/>
    <property type="match status" value="1"/>
</dbReference>
<keyword evidence="6 12" id="KW-1133">Transmembrane helix</keyword>
<proteinExistence type="predicted"/>
<dbReference type="KEGG" id="tsr:106545965"/>
<evidence type="ECO:0000256" key="8">
    <source>
        <dbReference type="ARBA" id="ARBA00023157"/>
    </source>
</evidence>
<dbReference type="InterPro" id="IPR057244">
    <property type="entry name" value="GAIN_B"/>
</dbReference>
<evidence type="ECO:0000256" key="5">
    <source>
        <dbReference type="ARBA" id="ARBA00022837"/>
    </source>
</evidence>
<dbReference type="PANTHER" id="PTHR19277:SF163">
    <property type="entry name" value="ADHESION G-PROTEIN COUPLED RECEPTOR D2-LIKE ISOFORM X1"/>
    <property type="match status" value="1"/>
</dbReference>
<comment type="cofactor">
    <cofactor evidence="1">
        <name>Ca(2+)</name>
        <dbReference type="ChEBI" id="CHEBI:29108"/>
    </cofactor>
</comment>
<keyword evidence="4" id="KW-0479">Metal-binding</keyword>
<dbReference type="GeneID" id="106545965"/>
<dbReference type="GO" id="GO:0046872">
    <property type="term" value="F:metal ion binding"/>
    <property type="evidence" value="ECO:0007669"/>
    <property type="project" value="UniProtKB-KW"/>
</dbReference>
<evidence type="ECO:0000313" key="16">
    <source>
        <dbReference type="RefSeq" id="XP_013918173.1"/>
    </source>
</evidence>
<name>A0A6I9Y3R9_9SAUR</name>
<gene>
    <name evidence="16" type="primary">LOC106545965</name>
</gene>
<keyword evidence="5" id="KW-0106">Calcium</keyword>
<reference evidence="16" key="1">
    <citation type="submission" date="2025-08" db="UniProtKB">
        <authorList>
            <consortium name="RefSeq"/>
        </authorList>
    </citation>
    <scope>IDENTIFICATION</scope>
    <source>
        <tissue evidence="16">Skeletal muscle</tissue>
    </source>
</reference>
<evidence type="ECO:0000259" key="14">
    <source>
        <dbReference type="PROSITE" id="PS51828"/>
    </source>
</evidence>
<dbReference type="OrthoDB" id="1100386at2759"/>
<accession>A0A6I9Y3R9</accession>
<dbReference type="PANTHER" id="PTHR19277">
    <property type="entry name" value="PENTRAXIN"/>
    <property type="match status" value="1"/>
</dbReference>
<keyword evidence="7 12" id="KW-0472">Membrane</keyword>
<comment type="subcellular location">
    <subcellularLocation>
        <location evidence="2">Membrane</location>
    </subcellularLocation>
</comment>
<dbReference type="Proteomes" id="UP000504617">
    <property type="component" value="Unplaced"/>
</dbReference>
<keyword evidence="15" id="KW-1185">Reference proteome</keyword>
<feature type="region of interest" description="Disordered" evidence="11">
    <location>
        <begin position="509"/>
        <end position="531"/>
    </location>
</feature>
<protein>
    <submittedName>
        <fullName evidence="16">Adhesion G-protein coupled receptor D2-like</fullName>
    </submittedName>
</protein>
<evidence type="ECO:0000256" key="2">
    <source>
        <dbReference type="ARBA" id="ARBA00004370"/>
    </source>
</evidence>
<dbReference type="SMART" id="SM00159">
    <property type="entry name" value="PTX"/>
    <property type="match status" value="1"/>
</dbReference>
<dbReference type="SUPFAM" id="SSF49899">
    <property type="entry name" value="Concanavalin A-like lectins/glucanases"/>
    <property type="match status" value="1"/>
</dbReference>
<evidence type="ECO:0000259" key="13">
    <source>
        <dbReference type="PROSITE" id="PS50221"/>
    </source>
</evidence>
<dbReference type="PROSITE" id="PS50221">
    <property type="entry name" value="GAIN_B"/>
    <property type="match status" value="1"/>
</dbReference>
<dbReference type="InterPro" id="IPR046338">
    <property type="entry name" value="GAIN_dom_sf"/>
</dbReference>
<dbReference type="InterPro" id="IPR000203">
    <property type="entry name" value="GPS"/>
</dbReference>
<dbReference type="InterPro" id="IPR013320">
    <property type="entry name" value="ConA-like_dom_sf"/>
</dbReference>
<evidence type="ECO:0000256" key="7">
    <source>
        <dbReference type="ARBA" id="ARBA00023136"/>
    </source>
</evidence>
<dbReference type="PROSITE" id="PS51828">
    <property type="entry name" value="PTX_2"/>
    <property type="match status" value="1"/>
</dbReference>
<dbReference type="Gene3D" id="2.60.220.50">
    <property type="match status" value="1"/>
</dbReference>
<evidence type="ECO:0000256" key="6">
    <source>
        <dbReference type="ARBA" id="ARBA00022989"/>
    </source>
</evidence>
<dbReference type="Gene3D" id="2.60.120.200">
    <property type="match status" value="1"/>
</dbReference>
<dbReference type="GO" id="GO:0016020">
    <property type="term" value="C:membrane"/>
    <property type="evidence" value="ECO:0007669"/>
    <property type="project" value="UniProtKB-SubCell"/>
</dbReference>
<feature type="domain" description="GAIN-B" evidence="13">
    <location>
        <begin position="218"/>
        <end position="391"/>
    </location>
</feature>
<organism evidence="15 16">
    <name type="scientific">Thamnophis sirtalis</name>
    <dbReference type="NCBI Taxonomy" id="35019"/>
    <lineage>
        <taxon>Eukaryota</taxon>
        <taxon>Metazoa</taxon>
        <taxon>Chordata</taxon>
        <taxon>Craniata</taxon>
        <taxon>Vertebrata</taxon>
        <taxon>Euteleostomi</taxon>
        <taxon>Lepidosauria</taxon>
        <taxon>Squamata</taxon>
        <taxon>Bifurcata</taxon>
        <taxon>Unidentata</taxon>
        <taxon>Episquamata</taxon>
        <taxon>Toxicofera</taxon>
        <taxon>Serpentes</taxon>
        <taxon>Colubroidea</taxon>
        <taxon>Colubridae</taxon>
        <taxon>Natricinae</taxon>
        <taxon>Thamnophis</taxon>
    </lineage>
</organism>
<dbReference type="FunFam" id="2.60.220.50:FF:000071">
    <property type="entry name" value="Uncharacterized protein"/>
    <property type="match status" value="1"/>
</dbReference>
<evidence type="ECO:0000313" key="15">
    <source>
        <dbReference type="Proteomes" id="UP000504617"/>
    </source>
</evidence>
<feature type="domain" description="Pentraxin (PTX)" evidence="14">
    <location>
        <begin position="1"/>
        <end position="185"/>
    </location>
</feature>
<evidence type="ECO:0000256" key="12">
    <source>
        <dbReference type="SAM" id="Phobius"/>
    </source>
</evidence>
<evidence type="ECO:0000256" key="11">
    <source>
        <dbReference type="SAM" id="MobiDB-lite"/>
    </source>
</evidence>
<dbReference type="InterPro" id="IPR051360">
    <property type="entry name" value="Neuronal_Pentraxin_Related"/>
</dbReference>
<feature type="compositionally biased region" description="Polar residues" evidence="11">
    <location>
        <begin position="509"/>
        <end position="518"/>
    </location>
</feature>
<sequence>MAAVSACGHVQWDPAATEVSTVFSYAVPAFTNEFQLRGIVDKDNFVKFAIILHGHHSPYLPVFRRDTDWHHFCVTWQQPNGSWAIYADGKQKALGSGLAPSRAIDGHGTFIIGQDQDSLGGTFKEKESFSGNLTDLQVWGRSLSPELVEKVRSCVSIREGLVFDWREDILEVEVSVQEATAKLTCPGPVEECRVFKVSHGSQHGPCSATLPFACRYRKDLYFQLKKVQSEPVPPFIARVNAQANTTVPPNLSSQEGLRQITLTHTWYSYGALQHLLASSSAVFKDSAVSDGGRRHLSTQVASSIISSSLVSNYEEISTSVRYRLRHRVQALPDQLVEPVCAFWNFSRSPEGVAGGWSTRGCSVSSSQEDLTTCACNHTTNFAVLLQVYEVQRSLEEESILKTLTFVGCGVSFCALIVTLVLFLAVGQQNKHIIASWGFREHKRIHTIPFTFFFLVVARRNFRSSHSTVRNAIQRMREKKKALSFTNCSHPVNYLSSPRNTSWEMARFNPTTPENTTCSSEKEAAPKSKGNFSAKIPRSVSSIMSPEKPAQMQNGATFPLWFGFEVVLIALYQRKQSLGMVHPPAPIFAGTGSKG</sequence>
<dbReference type="PRINTS" id="PR00895">
    <property type="entry name" value="PENTAXIN"/>
</dbReference>
<evidence type="ECO:0000256" key="10">
    <source>
        <dbReference type="PROSITE-ProRule" id="PRU01172"/>
    </source>
</evidence>
<dbReference type="InterPro" id="IPR001759">
    <property type="entry name" value="PTX_dom"/>
</dbReference>
<evidence type="ECO:0000256" key="4">
    <source>
        <dbReference type="ARBA" id="ARBA00022723"/>
    </source>
</evidence>
<dbReference type="SMART" id="SM00303">
    <property type="entry name" value="GPS"/>
    <property type="match status" value="1"/>
</dbReference>
<feature type="transmembrane region" description="Helical" evidence="12">
    <location>
        <begin position="403"/>
        <end position="424"/>
    </location>
</feature>
<comment type="caution">
    <text evidence="10">Lacks conserved residue(s) required for the propagation of feature annotation.</text>
</comment>
<dbReference type="Pfam" id="PF00354">
    <property type="entry name" value="Pentaxin"/>
    <property type="match status" value="1"/>
</dbReference>
<evidence type="ECO:0000256" key="3">
    <source>
        <dbReference type="ARBA" id="ARBA00022692"/>
    </source>
</evidence>
<keyword evidence="3 12" id="KW-0812">Transmembrane</keyword>
<keyword evidence="9" id="KW-0325">Glycoprotein</keyword>
<dbReference type="AlphaFoldDB" id="A0A6I9Y3R9"/>
<dbReference type="Pfam" id="PF01825">
    <property type="entry name" value="GPS"/>
    <property type="match status" value="1"/>
</dbReference>